<gene>
    <name evidence="4" type="ORF">NMOB1V02_LOCUS7351</name>
</gene>
<dbReference type="GO" id="GO:0000062">
    <property type="term" value="F:fatty-acyl-CoA binding"/>
    <property type="evidence" value="ECO:0007669"/>
    <property type="project" value="InterPro"/>
</dbReference>
<dbReference type="InterPro" id="IPR000582">
    <property type="entry name" value="Acyl-CoA-binding_protein"/>
</dbReference>
<dbReference type="GO" id="GO:0006631">
    <property type="term" value="P:fatty acid metabolic process"/>
    <property type="evidence" value="ECO:0007669"/>
    <property type="project" value="TreeGrafter"/>
</dbReference>
<keyword evidence="5" id="KW-1185">Reference proteome</keyword>
<dbReference type="InterPro" id="IPR035984">
    <property type="entry name" value="Acyl-CoA-binding_sf"/>
</dbReference>
<organism evidence="4">
    <name type="scientific">Notodromas monacha</name>
    <dbReference type="NCBI Taxonomy" id="399045"/>
    <lineage>
        <taxon>Eukaryota</taxon>
        <taxon>Metazoa</taxon>
        <taxon>Ecdysozoa</taxon>
        <taxon>Arthropoda</taxon>
        <taxon>Crustacea</taxon>
        <taxon>Oligostraca</taxon>
        <taxon>Ostracoda</taxon>
        <taxon>Podocopa</taxon>
        <taxon>Podocopida</taxon>
        <taxon>Cypridocopina</taxon>
        <taxon>Cypridoidea</taxon>
        <taxon>Cyprididae</taxon>
        <taxon>Notodromas</taxon>
    </lineage>
</organism>
<dbReference type="Gene3D" id="1.20.80.10">
    <property type="match status" value="1"/>
</dbReference>
<name>A0A7R9BT61_9CRUS</name>
<feature type="domain" description="ACB" evidence="3">
    <location>
        <begin position="8"/>
        <end position="93"/>
    </location>
</feature>
<reference evidence="4" key="1">
    <citation type="submission" date="2020-11" db="EMBL/GenBank/DDBJ databases">
        <authorList>
            <person name="Tran Van P."/>
        </authorList>
    </citation>
    <scope>NUCLEOTIDE SEQUENCE</scope>
</reference>
<dbReference type="Pfam" id="PF00887">
    <property type="entry name" value="ACBP"/>
    <property type="match status" value="1"/>
</dbReference>
<dbReference type="EMBL" id="OA883781">
    <property type="protein sequence ID" value="CAD7279683.1"/>
    <property type="molecule type" value="Genomic_DNA"/>
</dbReference>
<evidence type="ECO:0000313" key="5">
    <source>
        <dbReference type="Proteomes" id="UP000678499"/>
    </source>
</evidence>
<dbReference type="PROSITE" id="PS51228">
    <property type="entry name" value="ACB_2"/>
    <property type="match status" value="1"/>
</dbReference>
<dbReference type="InterPro" id="IPR022408">
    <property type="entry name" value="Acyl-CoA-binding_prot_CS"/>
</dbReference>
<dbReference type="FunFam" id="1.20.80.10:FF:000010">
    <property type="entry name" value="Acyl-CoA-binding domain-containing protein 5"/>
    <property type="match status" value="1"/>
</dbReference>
<evidence type="ECO:0000256" key="1">
    <source>
        <dbReference type="ARBA" id="ARBA00005567"/>
    </source>
</evidence>
<protein>
    <recommendedName>
        <fullName evidence="3">ACB domain-containing protein</fullName>
    </recommendedName>
</protein>
<proteinExistence type="inferred from homology"/>
<dbReference type="OrthoDB" id="346910at2759"/>
<dbReference type="PANTHER" id="PTHR23310:SF62">
    <property type="entry name" value="ACYL-COA BINDING PROTEIN 1, ISOFORM A"/>
    <property type="match status" value="1"/>
</dbReference>
<evidence type="ECO:0000313" key="4">
    <source>
        <dbReference type="EMBL" id="CAD7279683.1"/>
    </source>
</evidence>
<dbReference type="PROSITE" id="PS00880">
    <property type="entry name" value="ACB_1"/>
    <property type="match status" value="1"/>
</dbReference>
<comment type="similarity">
    <text evidence="1">Belongs to the ACBP family.</text>
</comment>
<dbReference type="GO" id="GO:0019915">
    <property type="term" value="P:lipid storage"/>
    <property type="evidence" value="ECO:0007669"/>
    <property type="project" value="UniProtKB-ARBA"/>
</dbReference>
<dbReference type="InterPro" id="IPR014352">
    <property type="entry name" value="FERM/acyl-CoA-bd_prot_sf"/>
</dbReference>
<dbReference type="PRINTS" id="PR00689">
    <property type="entry name" value="ACOABINDINGP"/>
</dbReference>
<evidence type="ECO:0000256" key="2">
    <source>
        <dbReference type="ARBA" id="ARBA00023121"/>
    </source>
</evidence>
<dbReference type="Proteomes" id="UP000678499">
    <property type="component" value="Unassembled WGS sequence"/>
</dbReference>
<evidence type="ECO:0000259" key="3">
    <source>
        <dbReference type="PROSITE" id="PS51228"/>
    </source>
</evidence>
<sequence>MSGDSSELKASFDKAAEDVKNLDKRPSDDDLKTIYGLFKQATVGDCNTSKPGLLDFKGKAKWESWNALKGLSAEEAMTKYVEKVTQLVSSQKA</sequence>
<keyword evidence="2" id="KW-0446">Lipid-binding</keyword>
<dbReference type="EMBL" id="CAJPEX010001744">
    <property type="protein sequence ID" value="CAG0919835.1"/>
    <property type="molecule type" value="Genomic_DNA"/>
</dbReference>
<dbReference type="AlphaFoldDB" id="A0A7R9BT61"/>
<accession>A0A7R9BT61</accession>
<dbReference type="PANTHER" id="PTHR23310">
    <property type="entry name" value="ACYL-COA-BINDING PROTEIN, ACBP"/>
    <property type="match status" value="1"/>
</dbReference>
<dbReference type="SUPFAM" id="SSF47027">
    <property type="entry name" value="Acyl-CoA binding protein"/>
    <property type="match status" value="1"/>
</dbReference>